<dbReference type="Proteomes" id="UP001358417">
    <property type="component" value="Unassembled WGS sequence"/>
</dbReference>
<organism evidence="3 4">
    <name type="scientific">Exophiala bonariae</name>
    <dbReference type="NCBI Taxonomy" id="1690606"/>
    <lineage>
        <taxon>Eukaryota</taxon>
        <taxon>Fungi</taxon>
        <taxon>Dikarya</taxon>
        <taxon>Ascomycota</taxon>
        <taxon>Pezizomycotina</taxon>
        <taxon>Eurotiomycetes</taxon>
        <taxon>Chaetothyriomycetidae</taxon>
        <taxon>Chaetothyriales</taxon>
        <taxon>Herpotrichiellaceae</taxon>
        <taxon>Exophiala</taxon>
    </lineage>
</organism>
<name>A0AAV9NIP5_9EURO</name>
<evidence type="ECO:0000313" key="3">
    <source>
        <dbReference type="EMBL" id="KAK5058943.1"/>
    </source>
</evidence>
<sequence>MSAMKSLLLLLPILRLGAAQQPSVSGVVATSTVTATPVVVNGDSTGVATATIEPSNSAISVFSGSGAGGTAAAPTTTIDFSVISENGTVITLTFTGSVDPSVNSTVYVTGAGNATTTTASSKGSGTAVNAGTTTSSRSGTASTTGTGPAQFTNAAPTADVQFGLGLLGFAGAAVALGL</sequence>
<dbReference type="AlphaFoldDB" id="A0AAV9NIP5"/>
<accession>A0AAV9NIP5</accession>
<evidence type="ECO:0000313" key="4">
    <source>
        <dbReference type="Proteomes" id="UP001358417"/>
    </source>
</evidence>
<evidence type="ECO:0000256" key="1">
    <source>
        <dbReference type="SAM" id="MobiDB-lite"/>
    </source>
</evidence>
<protein>
    <submittedName>
        <fullName evidence="3">Uncharacterized protein</fullName>
    </submittedName>
</protein>
<proteinExistence type="predicted"/>
<keyword evidence="4" id="KW-1185">Reference proteome</keyword>
<feature type="signal peptide" evidence="2">
    <location>
        <begin position="1"/>
        <end position="19"/>
    </location>
</feature>
<dbReference type="GeneID" id="89979361"/>
<feature type="compositionally biased region" description="Low complexity" evidence="1">
    <location>
        <begin position="117"/>
        <end position="147"/>
    </location>
</feature>
<gene>
    <name evidence="3" type="ORF">LTR84_011207</name>
</gene>
<comment type="caution">
    <text evidence="3">The sequence shown here is derived from an EMBL/GenBank/DDBJ whole genome shotgun (WGS) entry which is preliminary data.</text>
</comment>
<reference evidence="3 4" key="1">
    <citation type="submission" date="2023-08" db="EMBL/GenBank/DDBJ databases">
        <title>Black Yeasts Isolated from many extreme environments.</title>
        <authorList>
            <person name="Coleine C."/>
            <person name="Stajich J.E."/>
            <person name="Selbmann L."/>
        </authorList>
    </citation>
    <scope>NUCLEOTIDE SEQUENCE [LARGE SCALE GENOMIC DNA]</scope>
    <source>
        <strain evidence="3 4">CCFEE 5792</strain>
    </source>
</reference>
<feature type="region of interest" description="Disordered" evidence="1">
    <location>
        <begin position="117"/>
        <end position="152"/>
    </location>
</feature>
<dbReference type="RefSeq" id="XP_064709466.1">
    <property type="nucleotide sequence ID" value="XM_064854740.1"/>
</dbReference>
<dbReference type="EMBL" id="JAVRRD010000005">
    <property type="protein sequence ID" value="KAK5058943.1"/>
    <property type="molecule type" value="Genomic_DNA"/>
</dbReference>
<evidence type="ECO:0000256" key="2">
    <source>
        <dbReference type="SAM" id="SignalP"/>
    </source>
</evidence>
<keyword evidence="2" id="KW-0732">Signal</keyword>
<feature type="chain" id="PRO_5043575221" evidence="2">
    <location>
        <begin position="20"/>
        <end position="178"/>
    </location>
</feature>